<evidence type="ECO:0000313" key="3">
    <source>
        <dbReference type="EnsemblPlants" id="PNT72440"/>
    </source>
</evidence>
<gene>
    <name evidence="2" type="ORF">BRADI_2g44286v3</name>
</gene>
<dbReference type="EnsemblPlants" id="PNT72440">
    <property type="protein sequence ID" value="PNT72440"/>
    <property type="gene ID" value="BRADI_2g44286v3"/>
</dbReference>
<feature type="region of interest" description="Disordered" evidence="1">
    <location>
        <begin position="142"/>
        <end position="204"/>
    </location>
</feature>
<reference evidence="3" key="3">
    <citation type="submission" date="2018-08" db="UniProtKB">
        <authorList>
            <consortium name="EnsemblPlants"/>
        </authorList>
    </citation>
    <scope>IDENTIFICATION</scope>
    <source>
        <strain evidence="3">cv. Bd21</strain>
    </source>
</reference>
<evidence type="ECO:0000313" key="2">
    <source>
        <dbReference type="EMBL" id="PNT72440.1"/>
    </source>
</evidence>
<name>A0A2K2DDU1_BRADI</name>
<dbReference type="Gramene" id="PNT72440">
    <property type="protein sequence ID" value="PNT72440"/>
    <property type="gene ID" value="BRADI_2g44286v3"/>
</dbReference>
<dbReference type="InParanoid" id="A0A2K2DDU1"/>
<sequence length="389" mass="41701">MLNKRMNGKSKLLPSGNLSYARTHCAASDSGLLISVRSSLKQAVASISFFLLASIHSPLLPVPQCRPSSPAPCTASRCSALLDGSTPAPIMLFSPKAHTKIYPPSSNPPSLPFGSQPLQMKPWLREVLVGRVRRRIEEAALPKAFDQSSEPTPVTSPPSPISSPSRELKKPVAIGKLPSTLAKDPEKEQQRAATQSPQIHGETTLLVRVAPPRTAASPAAPCARLASPAPAVPCALRRALPAWPRSRPPPHLARHPLPSLARARRRGPAASLLPRLPPRAPAEPRPRSLLTHLAALRPADGAPSLPRLGWLVGHEGGDDGVAVGAEEDLRREDEVQPPSLAPSPPLRGHLACARGRLLACIGRPCSFWIGNREKKRLTIQLPPWHPRLA</sequence>
<evidence type="ECO:0000256" key="1">
    <source>
        <dbReference type="SAM" id="MobiDB-lite"/>
    </source>
</evidence>
<dbReference type="EMBL" id="CM000881">
    <property type="protein sequence ID" value="PNT72440.1"/>
    <property type="molecule type" value="Genomic_DNA"/>
</dbReference>
<dbReference type="Proteomes" id="UP000008810">
    <property type="component" value="Chromosome 2"/>
</dbReference>
<accession>A0A2K2DDU1</accession>
<feature type="region of interest" description="Disordered" evidence="1">
    <location>
        <begin position="242"/>
        <end position="286"/>
    </location>
</feature>
<proteinExistence type="predicted"/>
<keyword evidence="4" id="KW-1185">Reference proteome</keyword>
<protein>
    <submittedName>
        <fullName evidence="2 3">Uncharacterized protein</fullName>
    </submittedName>
</protein>
<reference evidence="2" key="2">
    <citation type="submission" date="2017-06" db="EMBL/GenBank/DDBJ databases">
        <title>WGS assembly of Brachypodium distachyon.</title>
        <authorList>
            <consortium name="The International Brachypodium Initiative"/>
            <person name="Lucas S."/>
            <person name="Harmon-Smith M."/>
            <person name="Lail K."/>
            <person name="Tice H."/>
            <person name="Grimwood J."/>
            <person name="Bruce D."/>
            <person name="Barry K."/>
            <person name="Shu S."/>
            <person name="Lindquist E."/>
            <person name="Wang M."/>
            <person name="Pitluck S."/>
            <person name="Vogel J.P."/>
            <person name="Garvin D.F."/>
            <person name="Mockler T.C."/>
            <person name="Schmutz J."/>
            <person name="Rokhsar D."/>
            <person name="Bevan M.W."/>
        </authorList>
    </citation>
    <scope>NUCLEOTIDE SEQUENCE</scope>
    <source>
        <strain evidence="2">Bd21</strain>
    </source>
</reference>
<dbReference type="AlphaFoldDB" id="A0A2K2DDU1"/>
<evidence type="ECO:0000313" key="4">
    <source>
        <dbReference type="Proteomes" id="UP000008810"/>
    </source>
</evidence>
<reference evidence="2 3" key="1">
    <citation type="journal article" date="2010" name="Nature">
        <title>Genome sequencing and analysis of the model grass Brachypodium distachyon.</title>
        <authorList>
            <consortium name="International Brachypodium Initiative"/>
        </authorList>
    </citation>
    <scope>NUCLEOTIDE SEQUENCE [LARGE SCALE GENOMIC DNA]</scope>
    <source>
        <strain evidence="2 3">Bd21</strain>
    </source>
</reference>
<organism evidence="2">
    <name type="scientific">Brachypodium distachyon</name>
    <name type="common">Purple false brome</name>
    <name type="synonym">Trachynia distachya</name>
    <dbReference type="NCBI Taxonomy" id="15368"/>
    <lineage>
        <taxon>Eukaryota</taxon>
        <taxon>Viridiplantae</taxon>
        <taxon>Streptophyta</taxon>
        <taxon>Embryophyta</taxon>
        <taxon>Tracheophyta</taxon>
        <taxon>Spermatophyta</taxon>
        <taxon>Magnoliopsida</taxon>
        <taxon>Liliopsida</taxon>
        <taxon>Poales</taxon>
        <taxon>Poaceae</taxon>
        <taxon>BOP clade</taxon>
        <taxon>Pooideae</taxon>
        <taxon>Stipodae</taxon>
        <taxon>Brachypodieae</taxon>
        <taxon>Brachypodium</taxon>
    </lineage>
</organism>